<name>A0A2D4Q2Y1_MICSU</name>
<evidence type="ECO:0000313" key="1">
    <source>
        <dbReference type="EMBL" id="LAB63933.1"/>
    </source>
</evidence>
<reference evidence="1" key="1">
    <citation type="submission" date="2017-07" db="EMBL/GenBank/DDBJ databases">
        <authorList>
            <person name="Mikheyev A."/>
            <person name="Grau M."/>
        </authorList>
    </citation>
    <scope>NUCLEOTIDE SEQUENCE</scope>
    <source>
        <tissue evidence="1">Venom_gland</tissue>
    </source>
</reference>
<reference evidence="1" key="2">
    <citation type="submission" date="2017-11" db="EMBL/GenBank/DDBJ databases">
        <title>Coralsnake Venomics: Analyses of Venom Gland Transcriptomes and Proteomes of Six Brazilian Taxa.</title>
        <authorList>
            <person name="Aird S.D."/>
            <person name="Jorge da Silva N."/>
            <person name="Qiu L."/>
            <person name="Villar-Briones A."/>
            <person name="Aparecida-Saddi V."/>
            <person name="Campos-Telles M.P."/>
            <person name="Grau M."/>
            <person name="Mikheyev A.S."/>
        </authorList>
    </citation>
    <scope>NUCLEOTIDE SEQUENCE</scope>
    <source>
        <tissue evidence="1">Venom_gland</tissue>
    </source>
</reference>
<proteinExistence type="predicted"/>
<dbReference type="EMBL" id="IACN01112490">
    <property type="protein sequence ID" value="LAB63933.1"/>
    <property type="molecule type" value="Transcribed_RNA"/>
</dbReference>
<protein>
    <submittedName>
        <fullName evidence="1">Uncharacterized protein</fullName>
    </submittedName>
</protein>
<accession>A0A2D4Q2Y1</accession>
<dbReference type="AlphaFoldDB" id="A0A2D4Q2Y1"/>
<organism evidence="1">
    <name type="scientific">Micrurus surinamensis</name>
    <name type="common">Surinam coral snake</name>
    <dbReference type="NCBI Taxonomy" id="129470"/>
    <lineage>
        <taxon>Eukaryota</taxon>
        <taxon>Metazoa</taxon>
        <taxon>Chordata</taxon>
        <taxon>Craniata</taxon>
        <taxon>Vertebrata</taxon>
        <taxon>Euteleostomi</taxon>
        <taxon>Lepidosauria</taxon>
        <taxon>Squamata</taxon>
        <taxon>Bifurcata</taxon>
        <taxon>Unidentata</taxon>
        <taxon>Episquamata</taxon>
        <taxon>Toxicofera</taxon>
        <taxon>Serpentes</taxon>
        <taxon>Colubroidea</taxon>
        <taxon>Elapidae</taxon>
        <taxon>Elapinae</taxon>
        <taxon>Micrurus</taxon>
    </lineage>
</organism>
<sequence>MASFVVQQEKEETEAAVKFSTLHSVNLYLPRLRQQLTGERQLVCLTALFIGSCQTSQPISILSCSRLDAGPEGRLAAHSRVGVGQPWSIWYVSVKMKETYPRRRLHVSYMAQSHILSLGSSVK</sequence>